<sequence length="170" mass="19360">MKVFITGVAGTGKSTIAKALTECGITTVDFSDYPALRYWRNKITKEKSEYSPNNDISWFDDHECVCDLDELKKLFVRHENLVITGVVTGTEALDFFDKVILLQSSQETIRQRMETRNRIFGKKKEEQDNVIAWREEFDPMILSHGAIPISTEGALEEVVEKIIVEISTVV</sequence>
<dbReference type="STRING" id="1798496.A3C94_01045"/>
<dbReference type="Gene3D" id="3.40.50.300">
    <property type="entry name" value="P-loop containing nucleotide triphosphate hydrolases"/>
    <property type="match status" value="1"/>
</dbReference>
<dbReference type="Proteomes" id="UP000177232">
    <property type="component" value="Unassembled WGS sequence"/>
</dbReference>
<name>A0A1F6DTA5_9BACT</name>
<comment type="caution">
    <text evidence="1">The sequence shown here is derived from an EMBL/GenBank/DDBJ whole genome shotgun (WGS) entry which is preliminary data.</text>
</comment>
<dbReference type="AlphaFoldDB" id="A0A1F6DTA5"/>
<dbReference type="InterPro" id="IPR027417">
    <property type="entry name" value="P-loop_NTPase"/>
</dbReference>
<proteinExistence type="predicted"/>
<evidence type="ECO:0008006" key="3">
    <source>
        <dbReference type="Google" id="ProtNLM"/>
    </source>
</evidence>
<dbReference type="SUPFAM" id="SSF52540">
    <property type="entry name" value="P-loop containing nucleoside triphosphate hydrolases"/>
    <property type="match status" value="1"/>
</dbReference>
<protein>
    <recommendedName>
        <fullName evidence="3">(d)CMP kinase</fullName>
    </recommendedName>
</protein>
<reference evidence="1 2" key="1">
    <citation type="journal article" date="2016" name="Nat. Commun.">
        <title>Thousands of microbial genomes shed light on interconnected biogeochemical processes in an aquifer system.</title>
        <authorList>
            <person name="Anantharaman K."/>
            <person name="Brown C.T."/>
            <person name="Hug L.A."/>
            <person name="Sharon I."/>
            <person name="Castelle C.J."/>
            <person name="Probst A.J."/>
            <person name="Thomas B.C."/>
            <person name="Singh A."/>
            <person name="Wilkins M.J."/>
            <person name="Karaoz U."/>
            <person name="Brodie E.L."/>
            <person name="Williams K.H."/>
            <person name="Hubbard S.S."/>
            <person name="Banfield J.F."/>
        </authorList>
    </citation>
    <scope>NUCLEOTIDE SEQUENCE [LARGE SCALE GENOMIC DNA]</scope>
</reference>
<dbReference type="EMBL" id="MFLJ01000015">
    <property type="protein sequence ID" value="OGG64669.1"/>
    <property type="molecule type" value="Genomic_DNA"/>
</dbReference>
<evidence type="ECO:0000313" key="2">
    <source>
        <dbReference type="Proteomes" id="UP000177232"/>
    </source>
</evidence>
<organism evidence="1 2">
    <name type="scientific">Candidatus Kaiserbacteria bacterium RIFCSPHIGHO2_02_FULL_55_17</name>
    <dbReference type="NCBI Taxonomy" id="1798496"/>
    <lineage>
        <taxon>Bacteria</taxon>
        <taxon>Candidatus Kaiseribacteriota</taxon>
    </lineage>
</organism>
<gene>
    <name evidence="1" type="ORF">A3C94_01045</name>
</gene>
<evidence type="ECO:0000313" key="1">
    <source>
        <dbReference type="EMBL" id="OGG64669.1"/>
    </source>
</evidence>
<accession>A0A1F6DTA5</accession>
<dbReference type="Pfam" id="PF13238">
    <property type="entry name" value="AAA_18"/>
    <property type="match status" value="1"/>
</dbReference>